<keyword evidence="2" id="KW-0614">Plasmid</keyword>
<evidence type="ECO:0000313" key="3">
    <source>
        <dbReference type="Proteomes" id="UP000467428"/>
    </source>
</evidence>
<protein>
    <recommendedName>
        <fullName evidence="1">2Fe-2S ferredoxin-type domain-containing protein</fullName>
    </recommendedName>
</protein>
<dbReference type="InterPro" id="IPR002888">
    <property type="entry name" value="2Fe-2S-bd"/>
</dbReference>
<dbReference type="SUPFAM" id="SSF47741">
    <property type="entry name" value="CO dehydrogenase ISP C-domain like"/>
    <property type="match status" value="1"/>
</dbReference>
<evidence type="ECO:0000259" key="1">
    <source>
        <dbReference type="PROSITE" id="PS51085"/>
    </source>
</evidence>
<dbReference type="PROSITE" id="PS51085">
    <property type="entry name" value="2FE2S_FER_2"/>
    <property type="match status" value="1"/>
</dbReference>
<dbReference type="InterPro" id="IPR026820">
    <property type="entry name" value="VioB/RebD_dom"/>
</dbReference>
<dbReference type="AlphaFoldDB" id="A0A7I7RRL0"/>
<dbReference type="PANTHER" id="PTHR45331:SF2">
    <property type="entry name" value="OXIDOREDUCTASE WITH IRON-SULFUR SUBUNIT"/>
    <property type="match status" value="1"/>
</dbReference>
<dbReference type="InterPro" id="IPR001041">
    <property type="entry name" value="2Fe-2S_ferredoxin-type"/>
</dbReference>
<dbReference type="InterPro" id="IPR052914">
    <property type="entry name" value="Aldehyde_Oxdr_Iron-Sulfur"/>
</dbReference>
<geneLocation type="plasmid" evidence="2">
    <name>pJCM18538</name>
</geneLocation>
<dbReference type="SUPFAM" id="SSF54292">
    <property type="entry name" value="2Fe-2S ferredoxin-like"/>
    <property type="match status" value="1"/>
</dbReference>
<dbReference type="GO" id="GO:0051537">
    <property type="term" value="F:2 iron, 2 sulfur cluster binding"/>
    <property type="evidence" value="ECO:0007669"/>
    <property type="project" value="TreeGrafter"/>
</dbReference>
<dbReference type="InterPro" id="IPR036884">
    <property type="entry name" value="2Fe-2S-bd_dom_sf"/>
</dbReference>
<sequence length="585" mass="64402">MNYEPTVALDIIVNGEHHHGRRVAADMTLVHFLHEDLGLTGTKIGCSIGECRACTVAVQVEPDGPPVTRQACMTGMRHTAGWKVTTIEGLGEPDELNPVQKAIFTRQAFQCGYCAAGFAVAGTVALAGVRPGDDAKAVERRVDAVLGPHLCRCTGYGRYRDAILSAAPSQAAAPEVRLFASPPTGLNASPAMRPSAAPIARPVMQALTKADTDELGYTPVFDDPTLELVRLLRDGAEIEHSLLVQYLYAAFSVKLPDYAQLAGWPNHRYGGRPLHVIGVAIEEMTHLDVVNELLVALGAAPHLGRQQFPYETDIYPFDFTLEPLNLHSIAKYLYVEASTTAVDLDAPQDPEHRAMLERLYAALNSTAPHHMRPNQVGSLYRKVVRVLKLLEHRHPSSLDYDYWGARLGVVLEEGEHEHFDFFRTLFDGTHPALPAGGPDIWDPTHPEHPVLALKLESGLPRSGEPIVDELLPAMRHLSNLHYWAVCMLLDLSYRHRGRFHSAARRHMTGPLRSLGSALATHGHGVPFDAFVAGYAPGLDSRRNLELAVSMLQQTLIAQQRYARHLPPDYAHTCVTETLWELSDLC</sequence>
<dbReference type="Proteomes" id="UP000467428">
    <property type="component" value="Plasmid pJCM18538"/>
</dbReference>
<proteinExistence type="predicted"/>
<reference evidence="2 3" key="1">
    <citation type="journal article" date="2019" name="Emerg. Microbes Infect.">
        <title>Comprehensive subspecies identification of 175 nontuberculous mycobacteria species based on 7547 genomic profiles.</title>
        <authorList>
            <person name="Matsumoto Y."/>
            <person name="Kinjo T."/>
            <person name="Motooka D."/>
            <person name="Nabeya D."/>
            <person name="Jung N."/>
            <person name="Uechi K."/>
            <person name="Horii T."/>
            <person name="Iida T."/>
            <person name="Fujita J."/>
            <person name="Nakamura S."/>
        </authorList>
    </citation>
    <scope>NUCLEOTIDE SEQUENCE [LARGE SCALE GENOMIC DNA]</scope>
    <source>
        <strain evidence="2 3">JCM 18538</strain>
        <plasmid evidence="2">pJCM18538</plasmid>
    </source>
</reference>
<name>A0A7I7RRL0_9MYCO</name>
<dbReference type="SUPFAM" id="SSF47240">
    <property type="entry name" value="Ferritin-like"/>
    <property type="match status" value="1"/>
</dbReference>
<keyword evidence="3" id="KW-1185">Reference proteome</keyword>
<dbReference type="Gene3D" id="1.10.150.120">
    <property type="entry name" value="[2Fe-2S]-binding domain"/>
    <property type="match status" value="1"/>
</dbReference>
<dbReference type="InterPro" id="IPR012675">
    <property type="entry name" value="Beta-grasp_dom_sf"/>
</dbReference>
<dbReference type="Pfam" id="PF01799">
    <property type="entry name" value="Fer2_2"/>
    <property type="match status" value="1"/>
</dbReference>
<organism evidence="2 3">
    <name type="scientific">Mycolicibacterium arabiense</name>
    <dbReference type="NCBI Taxonomy" id="1286181"/>
    <lineage>
        <taxon>Bacteria</taxon>
        <taxon>Bacillati</taxon>
        <taxon>Actinomycetota</taxon>
        <taxon>Actinomycetes</taxon>
        <taxon>Mycobacteriales</taxon>
        <taxon>Mycobacteriaceae</taxon>
        <taxon>Mycolicibacterium</taxon>
    </lineage>
</organism>
<dbReference type="Gene3D" id="1.20.1260.10">
    <property type="match status" value="1"/>
</dbReference>
<dbReference type="CDD" id="cd00657">
    <property type="entry name" value="Ferritin_like"/>
    <property type="match status" value="1"/>
</dbReference>
<dbReference type="RefSeq" id="WP_163916118.1">
    <property type="nucleotide sequence ID" value="NZ_AP022592.1"/>
</dbReference>
<dbReference type="Pfam" id="PF12902">
    <property type="entry name" value="Ferritin-like"/>
    <property type="match status" value="1"/>
</dbReference>
<dbReference type="InterPro" id="IPR012347">
    <property type="entry name" value="Ferritin-like"/>
</dbReference>
<dbReference type="GO" id="GO:0046872">
    <property type="term" value="F:metal ion binding"/>
    <property type="evidence" value="ECO:0007669"/>
    <property type="project" value="InterPro"/>
</dbReference>
<gene>
    <name evidence="2" type="ORF">MARA_00590</name>
</gene>
<dbReference type="EMBL" id="AP022592">
    <property type="protein sequence ID" value="BBY46629.1"/>
    <property type="molecule type" value="Genomic_DNA"/>
</dbReference>
<dbReference type="InterPro" id="IPR036010">
    <property type="entry name" value="2Fe-2S_ferredoxin-like_sf"/>
</dbReference>
<accession>A0A7I7RRL0</accession>
<evidence type="ECO:0000313" key="2">
    <source>
        <dbReference type="EMBL" id="BBY46629.1"/>
    </source>
</evidence>
<dbReference type="GO" id="GO:0016903">
    <property type="term" value="F:oxidoreductase activity, acting on the aldehyde or oxo group of donors"/>
    <property type="evidence" value="ECO:0007669"/>
    <property type="project" value="TreeGrafter"/>
</dbReference>
<dbReference type="PANTHER" id="PTHR45331">
    <property type="entry name" value="OXIDOREDUCTASE, IRON-SULPHUR BINDING SUBUNIT-RELATED-RELATED"/>
    <property type="match status" value="1"/>
</dbReference>
<dbReference type="KEGG" id="marz:MARA_00590"/>
<feature type="domain" description="2Fe-2S ferredoxin-type" evidence="1">
    <location>
        <begin position="7"/>
        <end position="90"/>
    </location>
</feature>
<dbReference type="Gene3D" id="3.10.20.30">
    <property type="match status" value="1"/>
</dbReference>
<dbReference type="InterPro" id="IPR009078">
    <property type="entry name" value="Ferritin-like_SF"/>
</dbReference>